<dbReference type="Proteomes" id="UP000629287">
    <property type="component" value="Unassembled WGS sequence"/>
</dbReference>
<protein>
    <submittedName>
        <fullName evidence="1">Uncharacterized protein</fullName>
    </submittedName>
</protein>
<dbReference type="AlphaFoldDB" id="A0A8I0PCH4"/>
<accession>A0A8I0PCH4</accession>
<evidence type="ECO:0000313" key="2">
    <source>
        <dbReference type="Proteomes" id="UP000629287"/>
    </source>
</evidence>
<evidence type="ECO:0000313" key="1">
    <source>
        <dbReference type="EMBL" id="MBE1599910.1"/>
    </source>
</evidence>
<dbReference type="EMBL" id="JADBGF010000001">
    <property type="protein sequence ID" value="MBE1599910.1"/>
    <property type="molecule type" value="Genomic_DNA"/>
</dbReference>
<proteinExistence type="predicted"/>
<comment type="caution">
    <text evidence="1">The sequence shown here is derived from an EMBL/GenBank/DDBJ whole genome shotgun (WGS) entry which is preliminary data.</text>
</comment>
<organism evidence="1 2">
    <name type="scientific">Streptomyces stelliscabiei</name>
    <dbReference type="NCBI Taxonomy" id="146820"/>
    <lineage>
        <taxon>Bacteria</taxon>
        <taxon>Bacillati</taxon>
        <taxon>Actinomycetota</taxon>
        <taxon>Actinomycetes</taxon>
        <taxon>Kitasatosporales</taxon>
        <taxon>Streptomycetaceae</taxon>
        <taxon>Streptomyces</taxon>
    </lineage>
</organism>
<gene>
    <name evidence="1" type="ORF">H4687_006039</name>
</gene>
<sequence length="57" mass="5682">MTRVRGRAEAIEEAQHRRVGGVEVRGQRVGAAASGVVGGVPGQQGADAAALMGVGDL</sequence>
<reference evidence="1 2" key="1">
    <citation type="submission" date="2020-10" db="EMBL/GenBank/DDBJ databases">
        <title>Sequencing the genomes of 1000 actinobacteria strains.</title>
        <authorList>
            <person name="Klenk H.-P."/>
        </authorList>
    </citation>
    <scope>NUCLEOTIDE SEQUENCE [LARGE SCALE GENOMIC DNA]</scope>
    <source>
        <strain evidence="1 2">DSM 41803</strain>
    </source>
</reference>
<name>A0A8I0PCH4_9ACTN</name>
<keyword evidence="2" id="KW-1185">Reference proteome</keyword>